<dbReference type="NCBIfam" id="TIGR03142">
    <property type="entry name" value="cytochro_ccmI"/>
    <property type="match status" value="1"/>
</dbReference>
<comment type="subcellular location">
    <subcellularLocation>
        <location evidence="1">Cell envelope</location>
    </subcellularLocation>
</comment>
<evidence type="ECO:0000256" key="1">
    <source>
        <dbReference type="ARBA" id="ARBA00004196"/>
    </source>
</evidence>
<feature type="transmembrane region" description="Helical" evidence="3">
    <location>
        <begin position="99"/>
        <end position="118"/>
    </location>
</feature>
<keyword evidence="3" id="KW-0472">Membrane</keyword>
<dbReference type="PANTHER" id="PTHR47870:SF1">
    <property type="entry name" value="CYTOCHROME C-TYPE BIOGENESIS PROTEIN CCMH"/>
    <property type="match status" value="1"/>
</dbReference>
<dbReference type="InterPro" id="IPR011990">
    <property type="entry name" value="TPR-like_helical_dom_sf"/>
</dbReference>
<organism evidence="4 5">
    <name type="scientific">Szabonella alba</name>
    <dbReference type="NCBI Taxonomy" id="2804194"/>
    <lineage>
        <taxon>Bacteria</taxon>
        <taxon>Pseudomonadati</taxon>
        <taxon>Pseudomonadota</taxon>
        <taxon>Alphaproteobacteria</taxon>
        <taxon>Rhodobacterales</taxon>
        <taxon>Paracoccaceae</taxon>
        <taxon>Szabonella</taxon>
    </lineage>
</organism>
<comment type="caution">
    <text evidence="4">The sequence shown here is derived from an EMBL/GenBank/DDBJ whole genome shotgun (WGS) entry which is preliminary data.</text>
</comment>
<evidence type="ECO:0000313" key="5">
    <source>
        <dbReference type="Proteomes" id="UP000648908"/>
    </source>
</evidence>
<dbReference type="GO" id="GO:0017004">
    <property type="term" value="P:cytochrome complex assembly"/>
    <property type="evidence" value="ECO:0007669"/>
    <property type="project" value="UniProtKB-KW"/>
</dbReference>
<dbReference type="EMBL" id="JAESVN010000013">
    <property type="protein sequence ID" value="MBL4919163.1"/>
    <property type="molecule type" value="Genomic_DNA"/>
</dbReference>
<feature type="transmembrane region" description="Helical" evidence="3">
    <location>
        <begin position="6"/>
        <end position="22"/>
    </location>
</feature>
<evidence type="ECO:0000256" key="2">
    <source>
        <dbReference type="ARBA" id="ARBA00022748"/>
    </source>
</evidence>
<keyword evidence="3" id="KW-0812">Transmembrane</keyword>
<dbReference type="InterPro" id="IPR017560">
    <property type="entry name" value="Cyt_c_biogenesis_CcmI"/>
</dbReference>
<proteinExistence type="predicted"/>
<dbReference type="AlphaFoldDB" id="A0A8K0VC31"/>
<dbReference type="RefSeq" id="WP_202690151.1">
    <property type="nucleotide sequence ID" value="NZ_JAESVN010000013.1"/>
</dbReference>
<dbReference type="PANTHER" id="PTHR47870">
    <property type="entry name" value="CYTOCHROME C-TYPE BIOGENESIS PROTEIN CCMH"/>
    <property type="match status" value="1"/>
</dbReference>
<protein>
    <submittedName>
        <fullName evidence="4">C-type cytochrome biogenesis protein CcmI</fullName>
    </submittedName>
</protein>
<dbReference type="SUPFAM" id="SSF48452">
    <property type="entry name" value="TPR-like"/>
    <property type="match status" value="1"/>
</dbReference>
<accession>A0A8K0VC31</accession>
<dbReference type="Proteomes" id="UP000648908">
    <property type="component" value="Unassembled WGS sequence"/>
</dbReference>
<dbReference type="GO" id="GO:0030313">
    <property type="term" value="C:cell envelope"/>
    <property type="evidence" value="ECO:0007669"/>
    <property type="project" value="UniProtKB-SubCell"/>
</dbReference>
<reference evidence="4" key="1">
    <citation type="submission" date="2021-01" db="EMBL/GenBank/DDBJ databases">
        <title>Tabrizicola alba sp. nov. a motile alkaliphilic bacterium isolated from a soda lake.</title>
        <authorList>
            <person name="Szuroczki S."/>
            <person name="Abbaszade G."/>
            <person name="Schumann P."/>
            <person name="Toth E."/>
        </authorList>
    </citation>
    <scope>NUCLEOTIDE SEQUENCE</scope>
    <source>
        <strain evidence="4">DMG-N-6</strain>
    </source>
</reference>
<evidence type="ECO:0000256" key="3">
    <source>
        <dbReference type="SAM" id="Phobius"/>
    </source>
</evidence>
<keyword evidence="2" id="KW-0201">Cytochrome c-type biogenesis</keyword>
<sequence length="419" mass="45367">MLFWAMAGAMTLGVAMILLQALRRGGEGLELRAAEFDGRVYRDQLREIEREVARGIVTEDEAGRMRAEVARRLLETDRVLSAAEAQTNTGTSTAGASRGAVMVGSLVLVTLLAGFWIYTRLGAPGTTDLPLQLRLELAEDRRAARLPQAALEAALPPSPPLAGVDPDFARLVEQLRATVEERPDDLQGHQLLARNEANLGNFDAAHRAQARVITLKGNAATAQDRLLHATLMIQAAAGQVSPEAENIIRAVLQGDPRNDTALFFAGLLNLQIGRQDLTFRFWRQLLDTAPPESPWRPEVRDRIEELARIAGVRYELPPETTTAQPALPGPAAADIEAAADLSPAERDEMIRGMVEGLNARLATEGGTADEWARLILALAQLGERERAEAIRAEALVNFAGREADLARIAEAASRAGLTE</sequence>
<keyword evidence="5" id="KW-1185">Reference proteome</keyword>
<dbReference type="InterPro" id="IPR051263">
    <property type="entry name" value="C-type_cytochrome_biogenesis"/>
</dbReference>
<gene>
    <name evidence="4" type="primary">ccmI</name>
    <name evidence="4" type="ORF">JL811_18225</name>
</gene>
<keyword evidence="3" id="KW-1133">Transmembrane helix</keyword>
<evidence type="ECO:0000313" key="4">
    <source>
        <dbReference type="EMBL" id="MBL4919163.1"/>
    </source>
</evidence>
<dbReference type="Gene3D" id="1.25.40.10">
    <property type="entry name" value="Tetratricopeptide repeat domain"/>
    <property type="match status" value="1"/>
</dbReference>
<name>A0A8K0VC31_9RHOB</name>